<evidence type="ECO:0000256" key="1">
    <source>
        <dbReference type="ARBA" id="ARBA00022857"/>
    </source>
</evidence>
<accession>A0AAD9M0U1</accession>
<dbReference type="Gene3D" id="3.40.50.720">
    <property type="entry name" value="NAD(P)-binding Rossmann-like Domain"/>
    <property type="match status" value="1"/>
</dbReference>
<dbReference type="InterPro" id="IPR051609">
    <property type="entry name" value="NmrA/Isoflavone_reductase-like"/>
</dbReference>
<protein>
    <submittedName>
        <fullName evidence="4">NAD(P)-binding protein</fullName>
    </submittedName>
</protein>
<evidence type="ECO:0000313" key="4">
    <source>
        <dbReference type="EMBL" id="KAK2029756.1"/>
    </source>
</evidence>
<keyword evidence="2" id="KW-0560">Oxidoreductase</keyword>
<dbReference type="AlphaFoldDB" id="A0AAD9M0U1"/>
<dbReference type="Proteomes" id="UP001232148">
    <property type="component" value="Unassembled WGS sequence"/>
</dbReference>
<dbReference type="EMBL" id="MU842860">
    <property type="protein sequence ID" value="KAK2029756.1"/>
    <property type="molecule type" value="Genomic_DNA"/>
</dbReference>
<dbReference type="Gene3D" id="3.90.25.10">
    <property type="entry name" value="UDP-galactose 4-epimerase, domain 1"/>
    <property type="match status" value="1"/>
</dbReference>
<dbReference type="Pfam" id="PF05368">
    <property type="entry name" value="NmrA"/>
    <property type="match status" value="1"/>
</dbReference>
<dbReference type="PANTHER" id="PTHR47706:SF7">
    <property type="entry name" value="CIPA-LIKE, PUTATIVE (AFU_ORTHOLOGUE AFUA_1G01630)-RELATED"/>
    <property type="match status" value="1"/>
</dbReference>
<reference evidence="4" key="1">
    <citation type="submission" date="2021-06" db="EMBL/GenBank/DDBJ databases">
        <title>Comparative genomics, transcriptomics and evolutionary studies reveal genomic signatures of adaptation to plant cell wall in hemibiotrophic fungi.</title>
        <authorList>
            <consortium name="DOE Joint Genome Institute"/>
            <person name="Baroncelli R."/>
            <person name="Diaz J.F."/>
            <person name="Benocci T."/>
            <person name="Peng M."/>
            <person name="Battaglia E."/>
            <person name="Haridas S."/>
            <person name="Andreopoulos W."/>
            <person name="Labutti K."/>
            <person name="Pangilinan J."/>
            <person name="Floch G.L."/>
            <person name="Makela M.R."/>
            <person name="Henrissat B."/>
            <person name="Grigoriev I.V."/>
            <person name="Crouch J.A."/>
            <person name="De Vries R.P."/>
            <person name="Sukno S.A."/>
            <person name="Thon M.R."/>
        </authorList>
    </citation>
    <scope>NUCLEOTIDE SEQUENCE</scope>
    <source>
        <strain evidence="4">MAFF235873</strain>
    </source>
</reference>
<evidence type="ECO:0000256" key="2">
    <source>
        <dbReference type="ARBA" id="ARBA00023002"/>
    </source>
</evidence>
<dbReference type="GO" id="GO:0016491">
    <property type="term" value="F:oxidoreductase activity"/>
    <property type="evidence" value="ECO:0007669"/>
    <property type="project" value="UniProtKB-KW"/>
</dbReference>
<feature type="domain" description="NmrA-like" evidence="3">
    <location>
        <begin position="7"/>
        <end position="139"/>
    </location>
</feature>
<keyword evidence="1" id="KW-0521">NADP</keyword>
<name>A0AAD9M0U1_9PEZI</name>
<evidence type="ECO:0000259" key="3">
    <source>
        <dbReference type="Pfam" id="PF05368"/>
    </source>
</evidence>
<dbReference type="PANTHER" id="PTHR47706">
    <property type="entry name" value="NMRA-LIKE FAMILY PROTEIN"/>
    <property type="match status" value="1"/>
</dbReference>
<dbReference type="InterPro" id="IPR045312">
    <property type="entry name" value="PCBER-like"/>
</dbReference>
<dbReference type="SUPFAM" id="SSF51735">
    <property type="entry name" value="NAD(P)-binding Rossmann-fold domains"/>
    <property type="match status" value="1"/>
</dbReference>
<dbReference type="InterPro" id="IPR008030">
    <property type="entry name" value="NmrA-like"/>
</dbReference>
<proteinExistence type="predicted"/>
<organism evidence="4 5">
    <name type="scientific">Colletotrichum zoysiae</name>
    <dbReference type="NCBI Taxonomy" id="1216348"/>
    <lineage>
        <taxon>Eukaryota</taxon>
        <taxon>Fungi</taxon>
        <taxon>Dikarya</taxon>
        <taxon>Ascomycota</taxon>
        <taxon>Pezizomycotina</taxon>
        <taxon>Sordariomycetes</taxon>
        <taxon>Hypocreomycetidae</taxon>
        <taxon>Glomerellales</taxon>
        <taxon>Glomerellaceae</taxon>
        <taxon>Colletotrichum</taxon>
        <taxon>Colletotrichum graminicola species complex</taxon>
    </lineage>
</organism>
<keyword evidence="5" id="KW-1185">Reference proteome</keyword>
<gene>
    <name evidence="4" type="ORF">LX32DRAFT_588007</name>
</gene>
<evidence type="ECO:0000313" key="5">
    <source>
        <dbReference type="Proteomes" id="UP001232148"/>
    </source>
</evidence>
<dbReference type="CDD" id="cd05259">
    <property type="entry name" value="PCBER_SDR_a"/>
    <property type="match status" value="1"/>
</dbReference>
<comment type="caution">
    <text evidence="4">The sequence shown here is derived from an EMBL/GenBank/DDBJ whole genome shotgun (WGS) entry which is preliminary data.</text>
</comment>
<dbReference type="InterPro" id="IPR036291">
    <property type="entry name" value="NAD(P)-bd_dom_sf"/>
</dbReference>
<sequence>MSGQQGRKIAIFGASGTIGGLTLNALCEKKIHTITAITRASSSATFPADVTVKAGDYTDKEFLVSALRGQDVVILQLSFDSFMTVQTPLIRAAAKAGVKWVLPTEFGSDTAPSKLMDANPFLSAKKQFRDLTEELGMSWVAVVNNPWFDWSLPQGFWGIDIKSRSARLFDGGTTKFVTTTLSNTARGTAGLLSLPEAELEAFRNAPVYLKSFYVTQREVFDSVLRATGTEEKDWKVEVPDAAQAVSEAEDKFKQGDHGGMIVAFYINHMRSGWGGDYYAKVGDLSKLGIAEENLDEVVEKVVREVEGQ</sequence>